<dbReference type="EMBL" id="CAJNOC010000473">
    <property type="protein sequence ID" value="CAF0765824.1"/>
    <property type="molecule type" value="Genomic_DNA"/>
</dbReference>
<proteinExistence type="predicted"/>
<protein>
    <recommendedName>
        <fullName evidence="4">EF-hand domain-containing protein</fullName>
    </recommendedName>
</protein>
<dbReference type="AlphaFoldDB" id="A0A813QE84"/>
<evidence type="ECO:0008006" key="4">
    <source>
        <dbReference type="Google" id="ProtNLM"/>
    </source>
</evidence>
<gene>
    <name evidence="2" type="ORF">OXX778_LOCUS4684</name>
</gene>
<dbReference type="Proteomes" id="UP000663879">
    <property type="component" value="Unassembled WGS sequence"/>
</dbReference>
<comment type="caution">
    <text evidence="2">The sequence shown here is derived from an EMBL/GenBank/DDBJ whole genome shotgun (WGS) entry which is preliminary data.</text>
</comment>
<reference evidence="2" key="1">
    <citation type="submission" date="2021-02" db="EMBL/GenBank/DDBJ databases">
        <authorList>
            <person name="Nowell W R."/>
        </authorList>
    </citation>
    <scope>NUCLEOTIDE SEQUENCE</scope>
    <source>
        <strain evidence="2">Ploen Becks lab</strain>
    </source>
</reference>
<keyword evidence="3" id="KW-1185">Reference proteome</keyword>
<evidence type="ECO:0000313" key="3">
    <source>
        <dbReference type="Proteomes" id="UP000663879"/>
    </source>
</evidence>
<organism evidence="2 3">
    <name type="scientific">Brachionus calyciflorus</name>
    <dbReference type="NCBI Taxonomy" id="104777"/>
    <lineage>
        <taxon>Eukaryota</taxon>
        <taxon>Metazoa</taxon>
        <taxon>Spiralia</taxon>
        <taxon>Gnathifera</taxon>
        <taxon>Rotifera</taxon>
        <taxon>Eurotatoria</taxon>
        <taxon>Monogononta</taxon>
        <taxon>Pseudotrocha</taxon>
        <taxon>Ploima</taxon>
        <taxon>Brachionidae</taxon>
        <taxon>Brachionus</taxon>
    </lineage>
</organism>
<sequence>MANIEQPAKTIFDEIYHASNETFKRYSTRLSYSKMSRSLSSWTESSESSDEPLKKIEIEAKNDTNKKRITIKFLSSVPVKPPSKITVNELNVEKILLKPRKIVYKDKSEHVLSSYIKNPKEDKTSAKSKEGRLSKNKRDNVKTSSKATVSALKSDKSKGNKKTLVTRFKDENHNTNHCIEAPIPELDSGFESMRINLDNLEKSEHDCKCKEKFSTVTVASIFESNEMVIENLFESINTNENGLVNVTDVIRVLNLWNKTNRDCYVSNDLKLYLKSIEVDGFIDNEQFKSVFLYNLLH</sequence>
<name>A0A813QE84_9BILA</name>
<accession>A0A813QE84</accession>
<feature type="region of interest" description="Disordered" evidence="1">
    <location>
        <begin position="119"/>
        <end position="158"/>
    </location>
</feature>
<feature type="compositionally biased region" description="Basic and acidic residues" evidence="1">
    <location>
        <begin position="119"/>
        <end position="141"/>
    </location>
</feature>
<dbReference type="OrthoDB" id="10475919at2759"/>
<evidence type="ECO:0000313" key="2">
    <source>
        <dbReference type="EMBL" id="CAF0765824.1"/>
    </source>
</evidence>
<evidence type="ECO:0000256" key="1">
    <source>
        <dbReference type="SAM" id="MobiDB-lite"/>
    </source>
</evidence>